<dbReference type="AlphaFoldDB" id="A0A482XIY8"/>
<evidence type="ECO:0000313" key="3">
    <source>
        <dbReference type="Proteomes" id="UP000291343"/>
    </source>
</evidence>
<sequence length="88" mass="9525">LKNLTGKAEEALERTKKEVETLAIEKKQKATELLEAQAKKTGDALLHGKTELEKTAAGVATDAKKQAIDGFDKEVSGAEKKVDECVKE</sequence>
<gene>
    <name evidence="2" type="ORF">LSTR_LSTR017292</name>
</gene>
<name>A0A482XIY8_LAOST</name>
<dbReference type="STRING" id="195883.A0A482XIY8"/>
<dbReference type="EMBL" id="QKKF02008066">
    <property type="protein sequence ID" value="RZF45803.1"/>
    <property type="molecule type" value="Genomic_DNA"/>
</dbReference>
<accession>A0A482XIY8</accession>
<organism evidence="2 3">
    <name type="scientific">Laodelphax striatellus</name>
    <name type="common">Small brown planthopper</name>
    <name type="synonym">Delphax striatella</name>
    <dbReference type="NCBI Taxonomy" id="195883"/>
    <lineage>
        <taxon>Eukaryota</taxon>
        <taxon>Metazoa</taxon>
        <taxon>Ecdysozoa</taxon>
        <taxon>Arthropoda</taxon>
        <taxon>Hexapoda</taxon>
        <taxon>Insecta</taxon>
        <taxon>Pterygota</taxon>
        <taxon>Neoptera</taxon>
        <taxon>Paraneoptera</taxon>
        <taxon>Hemiptera</taxon>
        <taxon>Auchenorrhyncha</taxon>
        <taxon>Fulgoroidea</taxon>
        <taxon>Delphacidae</taxon>
        <taxon>Criomorphinae</taxon>
        <taxon>Laodelphax</taxon>
    </lineage>
</organism>
<feature type="non-terminal residue" evidence="2">
    <location>
        <position position="1"/>
    </location>
</feature>
<evidence type="ECO:0000313" key="2">
    <source>
        <dbReference type="EMBL" id="RZF45803.1"/>
    </source>
</evidence>
<keyword evidence="3" id="KW-1185">Reference proteome</keyword>
<protein>
    <submittedName>
        <fullName evidence="2">Uncharacterized protein</fullName>
    </submittedName>
</protein>
<feature type="coiled-coil region" evidence="1">
    <location>
        <begin position="5"/>
        <end position="32"/>
    </location>
</feature>
<feature type="non-terminal residue" evidence="2">
    <location>
        <position position="88"/>
    </location>
</feature>
<comment type="caution">
    <text evidence="2">The sequence shown here is derived from an EMBL/GenBank/DDBJ whole genome shotgun (WGS) entry which is preliminary data.</text>
</comment>
<keyword evidence="1" id="KW-0175">Coiled coil</keyword>
<reference evidence="2 3" key="1">
    <citation type="journal article" date="2017" name="Gigascience">
        <title>Genome sequence of the small brown planthopper, Laodelphax striatellus.</title>
        <authorList>
            <person name="Zhu J."/>
            <person name="Jiang F."/>
            <person name="Wang X."/>
            <person name="Yang P."/>
            <person name="Bao Y."/>
            <person name="Zhao W."/>
            <person name="Wang W."/>
            <person name="Lu H."/>
            <person name="Wang Q."/>
            <person name="Cui N."/>
            <person name="Li J."/>
            <person name="Chen X."/>
            <person name="Luo L."/>
            <person name="Yu J."/>
            <person name="Kang L."/>
            <person name="Cui F."/>
        </authorList>
    </citation>
    <scope>NUCLEOTIDE SEQUENCE [LARGE SCALE GENOMIC DNA]</scope>
    <source>
        <strain evidence="2">Lst14</strain>
    </source>
</reference>
<dbReference type="Proteomes" id="UP000291343">
    <property type="component" value="Unassembled WGS sequence"/>
</dbReference>
<dbReference type="InParanoid" id="A0A482XIY8"/>
<evidence type="ECO:0000256" key="1">
    <source>
        <dbReference type="SAM" id="Coils"/>
    </source>
</evidence>
<proteinExistence type="predicted"/>
<dbReference type="OrthoDB" id="6625923at2759"/>